<gene>
    <name evidence="1" type="ORF">HYFRA_00003748</name>
</gene>
<evidence type="ECO:0000313" key="1">
    <source>
        <dbReference type="EMBL" id="CAG8956366.1"/>
    </source>
</evidence>
<evidence type="ECO:0000313" key="2">
    <source>
        <dbReference type="Proteomes" id="UP000696280"/>
    </source>
</evidence>
<name>A0A9N9KYK7_9HELO</name>
<organism evidence="1 2">
    <name type="scientific">Hymenoscyphus fraxineus</name>
    <dbReference type="NCBI Taxonomy" id="746836"/>
    <lineage>
        <taxon>Eukaryota</taxon>
        <taxon>Fungi</taxon>
        <taxon>Dikarya</taxon>
        <taxon>Ascomycota</taxon>
        <taxon>Pezizomycotina</taxon>
        <taxon>Leotiomycetes</taxon>
        <taxon>Helotiales</taxon>
        <taxon>Helotiaceae</taxon>
        <taxon>Hymenoscyphus</taxon>
    </lineage>
</organism>
<comment type="caution">
    <text evidence="1">The sequence shown here is derived from an EMBL/GenBank/DDBJ whole genome shotgun (WGS) entry which is preliminary data.</text>
</comment>
<keyword evidence="2" id="KW-1185">Reference proteome</keyword>
<dbReference type="Proteomes" id="UP000696280">
    <property type="component" value="Unassembled WGS sequence"/>
</dbReference>
<protein>
    <submittedName>
        <fullName evidence="1">Uncharacterized protein</fullName>
    </submittedName>
</protein>
<dbReference type="AlphaFoldDB" id="A0A9N9KYK7"/>
<dbReference type="EMBL" id="CAJVRL010000070">
    <property type="protein sequence ID" value="CAG8956366.1"/>
    <property type="molecule type" value="Genomic_DNA"/>
</dbReference>
<reference evidence="1" key="1">
    <citation type="submission" date="2021-07" db="EMBL/GenBank/DDBJ databases">
        <authorList>
            <person name="Durling M."/>
        </authorList>
    </citation>
    <scope>NUCLEOTIDE SEQUENCE</scope>
</reference>
<proteinExistence type="predicted"/>
<accession>A0A9N9KYK7</accession>
<sequence>MCKMEVTSNPYIDGDFKVSSTIDTTETSRIQLVLKATPFSLLSYPPAPLDSSSLRILPDVPTFKFSEKAAQDMALVVDEIQKKR</sequence>